<dbReference type="OrthoDB" id="8035982at2759"/>
<evidence type="ECO:0000256" key="2">
    <source>
        <dbReference type="SAM" id="MobiDB-lite"/>
    </source>
</evidence>
<feature type="region of interest" description="Disordered" evidence="2">
    <location>
        <begin position="272"/>
        <end position="296"/>
    </location>
</feature>
<dbReference type="PhylomeDB" id="B4K1N1"/>
<dbReference type="AlphaFoldDB" id="B4K1N1"/>
<feature type="compositionally biased region" description="Low complexity" evidence="2">
    <location>
        <begin position="758"/>
        <end position="774"/>
    </location>
</feature>
<feature type="region of interest" description="Disordered" evidence="2">
    <location>
        <begin position="698"/>
        <end position="784"/>
    </location>
</feature>
<protein>
    <submittedName>
        <fullName evidence="4">GH23750</fullName>
    </submittedName>
</protein>
<feature type="compositionally biased region" description="Basic and acidic residues" evidence="2">
    <location>
        <begin position="716"/>
        <end position="734"/>
    </location>
</feature>
<feature type="coiled-coil region" evidence="1">
    <location>
        <begin position="511"/>
        <end position="538"/>
    </location>
</feature>
<feature type="region of interest" description="Disordered" evidence="2">
    <location>
        <begin position="189"/>
        <end position="236"/>
    </location>
</feature>
<feature type="compositionally biased region" description="Low complexity" evidence="2">
    <location>
        <begin position="189"/>
        <end position="203"/>
    </location>
</feature>
<feature type="compositionally biased region" description="Basic and acidic residues" evidence="2">
    <location>
        <begin position="339"/>
        <end position="354"/>
    </location>
</feature>
<feature type="compositionally biased region" description="Acidic residues" evidence="2">
    <location>
        <begin position="705"/>
        <end position="715"/>
    </location>
</feature>
<reference evidence="4 5" key="1">
    <citation type="journal article" date="2007" name="Nature">
        <title>Evolution of genes and genomes on the Drosophila phylogeny.</title>
        <authorList>
            <consortium name="Drosophila 12 Genomes Consortium"/>
            <person name="Clark A.G."/>
            <person name="Eisen M.B."/>
            <person name="Smith D.R."/>
            <person name="Bergman C.M."/>
            <person name="Oliver B."/>
            <person name="Markow T.A."/>
            <person name="Kaufman T.C."/>
            <person name="Kellis M."/>
            <person name="Gelbart W."/>
            <person name="Iyer V.N."/>
            <person name="Pollard D.A."/>
            <person name="Sackton T.B."/>
            <person name="Larracuente A.M."/>
            <person name="Singh N.D."/>
            <person name="Abad J.P."/>
            <person name="Abt D.N."/>
            <person name="Adryan B."/>
            <person name="Aguade M."/>
            <person name="Akashi H."/>
            <person name="Anderson W.W."/>
            <person name="Aquadro C.F."/>
            <person name="Ardell D.H."/>
            <person name="Arguello R."/>
            <person name="Artieri C.G."/>
            <person name="Barbash D.A."/>
            <person name="Barker D."/>
            <person name="Barsanti P."/>
            <person name="Batterham P."/>
            <person name="Batzoglou S."/>
            <person name="Begun D."/>
            <person name="Bhutkar A."/>
            <person name="Blanco E."/>
            <person name="Bosak S.A."/>
            <person name="Bradley R.K."/>
            <person name="Brand A.D."/>
            <person name="Brent M.R."/>
            <person name="Brooks A.N."/>
            <person name="Brown R.H."/>
            <person name="Butlin R.K."/>
            <person name="Caggese C."/>
            <person name="Calvi B.R."/>
            <person name="Bernardo de Carvalho A."/>
            <person name="Caspi A."/>
            <person name="Castrezana S."/>
            <person name="Celniker S.E."/>
            <person name="Chang J.L."/>
            <person name="Chapple C."/>
            <person name="Chatterji S."/>
            <person name="Chinwalla A."/>
            <person name="Civetta A."/>
            <person name="Clifton S.W."/>
            <person name="Comeron J.M."/>
            <person name="Costello J.C."/>
            <person name="Coyne J.A."/>
            <person name="Daub J."/>
            <person name="David R.G."/>
            <person name="Delcher A.L."/>
            <person name="Delehaunty K."/>
            <person name="Do C.B."/>
            <person name="Ebling H."/>
            <person name="Edwards K."/>
            <person name="Eickbush T."/>
            <person name="Evans J.D."/>
            <person name="Filipski A."/>
            <person name="Findeiss S."/>
            <person name="Freyhult E."/>
            <person name="Fulton L."/>
            <person name="Fulton R."/>
            <person name="Garcia A.C."/>
            <person name="Gardiner A."/>
            <person name="Garfield D.A."/>
            <person name="Garvin B.E."/>
            <person name="Gibson G."/>
            <person name="Gilbert D."/>
            <person name="Gnerre S."/>
            <person name="Godfrey J."/>
            <person name="Good R."/>
            <person name="Gotea V."/>
            <person name="Gravely B."/>
            <person name="Greenberg A.J."/>
            <person name="Griffiths-Jones S."/>
            <person name="Gross S."/>
            <person name="Guigo R."/>
            <person name="Gustafson E.A."/>
            <person name="Haerty W."/>
            <person name="Hahn M.W."/>
            <person name="Halligan D.L."/>
            <person name="Halpern A.L."/>
            <person name="Halter G.M."/>
            <person name="Han M.V."/>
            <person name="Heger A."/>
            <person name="Hillier L."/>
            <person name="Hinrichs A.S."/>
            <person name="Holmes I."/>
            <person name="Hoskins R.A."/>
            <person name="Hubisz M.J."/>
            <person name="Hultmark D."/>
            <person name="Huntley M.A."/>
            <person name="Jaffe D.B."/>
            <person name="Jagadeeshan S."/>
            <person name="Jeck W.R."/>
            <person name="Johnson J."/>
            <person name="Jones C.D."/>
            <person name="Jordan W.C."/>
            <person name="Karpen G.H."/>
            <person name="Kataoka E."/>
            <person name="Keightley P.D."/>
            <person name="Kheradpour P."/>
            <person name="Kirkness E.F."/>
            <person name="Koerich L.B."/>
            <person name="Kristiansen K."/>
            <person name="Kudrna D."/>
            <person name="Kulathinal R.J."/>
            <person name="Kumar S."/>
            <person name="Kwok R."/>
            <person name="Lander E."/>
            <person name="Langley C.H."/>
            <person name="Lapoint R."/>
            <person name="Lazzaro B.P."/>
            <person name="Lee S.J."/>
            <person name="Levesque L."/>
            <person name="Li R."/>
            <person name="Lin C.F."/>
            <person name="Lin M.F."/>
            <person name="Lindblad-Toh K."/>
            <person name="Llopart A."/>
            <person name="Long M."/>
            <person name="Low L."/>
            <person name="Lozovsky E."/>
            <person name="Lu J."/>
            <person name="Luo M."/>
            <person name="Machado C.A."/>
            <person name="Makalowski W."/>
            <person name="Marzo M."/>
            <person name="Matsuda M."/>
            <person name="Matzkin L."/>
            <person name="McAllister B."/>
            <person name="McBride C.S."/>
            <person name="McKernan B."/>
            <person name="McKernan K."/>
            <person name="Mendez-Lago M."/>
            <person name="Minx P."/>
            <person name="Mollenhauer M.U."/>
            <person name="Montooth K."/>
            <person name="Mount S.M."/>
            <person name="Mu X."/>
            <person name="Myers E."/>
            <person name="Negre B."/>
            <person name="Newfeld S."/>
            <person name="Nielsen R."/>
            <person name="Noor M.A."/>
            <person name="O'Grady P."/>
            <person name="Pachter L."/>
            <person name="Papaceit M."/>
            <person name="Parisi M.J."/>
            <person name="Parisi M."/>
            <person name="Parts L."/>
            <person name="Pedersen J.S."/>
            <person name="Pesole G."/>
            <person name="Phillippy A.M."/>
            <person name="Ponting C.P."/>
            <person name="Pop M."/>
            <person name="Porcelli D."/>
            <person name="Powell J.R."/>
            <person name="Prohaska S."/>
            <person name="Pruitt K."/>
            <person name="Puig M."/>
            <person name="Quesneville H."/>
            <person name="Ram K.R."/>
            <person name="Rand D."/>
            <person name="Rasmussen M.D."/>
            <person name="Reed L.K."/>
            <person name="Reenan R."/>
            <person name="Reily A."/>
            <person name="Remington K.A."/>
            <person name="Rieger T.T."/>
            <person name="Ritchie M.G."/>
            <person name="Robin C."/>
            <person name="Rogers Y.H."/>
            <person name="Rohde C."/>
            <person name="Rozas J."/>
            <person name="Rubenfield M.J."/>
            <person name="Ruiz A."/>
            <person name="Russo S."/>
            <person name="Salzberg S.L."/>
            <person name="Sanchez-Gracia A."/>
            <person name="Saranga D.J."/>
            <person name="Sato H."/>
            <person name="Schaeffer S.W."/>
            <person name="Schatz M.C."/>
            <person name="Schlenke T."/>
            <person name="Schwartz R."/>
            <person name="Segarra C."/>
            <person name="Singh R.S."/>
            <person name="Sirot L."/>
            <person name="Sirota M."/>
            <person name="Sisneros N.B."/>
            <person name="Smith C.D."/>
            <person name="Smith T.F."/>
            <person name="Spieth J."/>
            <person name="Stage D.E."/>
            <person name="Stark A."/>
            <person name="Stephan W."/>
            <person name="Strausberg R.L."/>
            <person name="Strempel S."/>
            <person name="Sturgill D."/>
            <person name="Sutton G."/>
            <person name="Sutton G.G."/>
            <person name="Tao W."/>
            <person name="Teichmann S."/>
            <person name="Tobari Y.N."/>
            <person name="Tomimura Y."/>
            <person name="Tsolas J.M."/>
            <person name="Valente V.L."/>
            <person name="Venter E."/>
            <person name="Venter J.C."/>
            <person name="Vicario S."/>
            <person name="Vieira F.G."/>
            <person name="Vilella A.J."/>
            <person name="Villasante A."/>
            <person name="Walenz B."/>
            <person name="Wang J."/>
            <person name="Wasserman M."/>
            <person name="Watts T."/>
            <person name="Wilson D."/>
            <person name="Wilson R.K."/>
            <person name="Wing R.A."/>
            <person name="Wolfner M.F."/>
            <person name="Wong A."/>
            <person name="Wong G.K."/>
            <person name="Wu C.I."/>
            <person name="Wu G."/>
            <person name="Yamamoto D."/>
            <person name="Yang H.P."/>
            <person name="Yang S.P."/>
            <person name="Yorke J.A."/>
            <person name="Yoshida K."/>
            <person name="Zdobnov E."/>
            <person name="Zhang P."/>
            <person name="Zhang Y."/>
            <person name="Zimin A.V."/>
            <person name="Baldwin J."/>
            <person name="Abdouelleil A."/>
            <person name="Abdulkadir J."/>
            <person name="Abebe A."/>
            <person name="Abera B."/>
            <person name="Abreu J."/>
            <person name="Acer S.C."/>
            <person name="Aftuck L."/>
            <person name="Alexander A."/>
            <person name="An P."/>
            <person name="Anderson E."/>
            <person name="Anderson S."/>
            <person name="Arachi H."/>
            <person name="Azer M."/>
            <person name="Bachantsang P."/>
            <person name="Barry A."/>
            <person name="Bayul T."/>
            <person name="Berlin A."/>
            <person name="Bessette D."/>
            <person name="Bloom T."/>
            <person name="Blye J."/>
            <person name="Boguslavskiy L."/>
            <person name="Bonnet C."/>
            <person name="Boukhgalter B."/>
            <person name="Bourzgui I."/>
            <person name="Brown A."/>
            <person name="Cahill P."/>
            <person name="Channer S."/>
            <person name="Cheshatsang Y."/>
            <person name="Chuda L."/>
            <person name="Citroen M."/>
            <person name="Collymore A."/>
            <person name="Cooke P."/>
            <person name="Costello M."/>
            <person name="D'Aco K."/>
            <person name="Daza R."/>
            <person name="De Haan G."/>
            <person name="DeGray S."/>
            <person name="DeMaso C."/>
            <person name="Dhargay N."/>
            <person name="Dooley K."/>
            <person name="Dooley E."/>
            <person name="Doricent M."/>
            <person name="Dorje P."/>
            <person name="Dorjee K."/>
            <person name="Dupes A."/>
            <person name="Elong R."/>
            <person name="Falk J."/>
            <person name="Farina A."/>
            <person name="Faro S."/>
            <person name="Ferguson D."/>
            <person name="Fisher S."/>
            <person name="Foley C.D."/>
            <person name="Franke A."/>
            <person name="Friedrich D."/>
            <person name="Gadbois L."/>
            <person name="Gearin G."/>
            <person name="Gearin C.R."/>
            <person name="Giannoukos G."/>
            <person name="Goode T."/>
            <person name="Graham J."/>
            <person name="Grandbois E."/>
            <person name="Grewal S."/>
            <person name="Gyaltsen K."/>
            <person name="Hafez N."/>
            <person name="Hagos B."/>
            <person name="Hall J."/>
            <person name="Henson C."/>
            <person name="Hollinger A."/>
            <person name="Honan T."/>
            <person name="Huard M.D."/>
            <person name="Hughes L."/>
            <person name="Hurhula B."/>
            <person name="Husby M.E."/>
            <person name="Kamat A."/>
            <person name="Kanga B."/>
            <person name="Kashin S."/>
            <person name="Khazanovich D."/>
            <person name="Kisner P."/>
            <person name="Lance K."/>
            <person name="Lara M."/>
            <person name="Lee W."/>
            <person name="Lennon N."/>
            <person name="Letendre F."/>
            <person name="LeVine R."/>
            <person name="Lipovsky A."/>
            <person name="Liu X."/>
            <person name="Liu J."/>
            <person name="Liu S."/>
            <person name="Lokyitsang T."/>
            <person name="Lokyitsang Y."/>
            <person name="Lubonja R."/>
            <person name="Lui A."/>
            <person name="MacDonald P."/>
            <person name="Magnisalis V."/>
            <person name="Maru K."/>
            <person name="Matthews C."/>
            <person name="McCusker W."/>
            <person name="McDonough S."/>
            <person name="Mehta T."/>
            <person name="Meldrim J."/>
            <person name="Meneus L."/>
            <person name="Mihai O."/>
            <person name="Mihalev A."/>
            <person name="Mihova T."/>
            <person name="Mittelman R."/>
            <person name="Mlenga V."/>
            <person name="Montmayeur A."/>
            <person name="Mulrain L."/>
            <person name="Navidi A."/>
            <person name="Naylor J."/>
            <person name="Negash T."/>
            <person name="Nguyen T."/>
            <person name="Nguyen N."/>
            <person name="Nicol R."/>
            <person name="Norbu C."/>
            <person name="Norbu N."/>
            <person name="Novod N."/>
            <person name="O'Neill B."/>
            <person name="Osman S."/>
            <person name="Markiewicz E."/>
            <person name="Oyono O.L."/>
            <person name="Patti C."/>
            <person name="Phunkhang P."/>
            <person name="Pierre F."/>
            <person name="Priest M."/>
            <person name="Raghuraman S."/>
            <person name="Rege F."/>
            <person name="Reyes R."/>
            <person name="Rise C."/>
            <person name="Rogov P."/>
            <person name="Ross K."/>
            <person name="Ryan E."/>
            <person name="Settipalli S."/>
            <person name="Shea T."/>
            <person name="Sherpa N."/>
            <person name="Shi L."/>
            <person name="Shih D."/>
            <person name="Sparrow T."/>
            <person name="Spaulding J."/>
            <person name="Stalker J."/>
            <person name="Stange-Thomann N."/>
            <person name="Stavropoulos S."/>
            <person name="Stone C."/>
            <person name="Strader C."/>
            <person name="Tesfaye S."/>
            <person name="Thomson T."/>
            <person name="Thoulutsang Y."/>
            <person name="Thoulutsang D."/>
            <person name="Topham K."/>
            <person name="Topping I."/>
            <person name="Tsamla T."/>
            <person name="Vassiliev H."/>
            <person name="Vo A."/>
            <person name="Wangchuk T."/>
            <person name="Wangdi T."/>
            <person name="Weiand M."/>
            <person name="Wilkinson J."/>
            <person name="Wilson A."/>
            <person name="Yadav S."/>
            <person name="Young G."/>
            <person name="Yu Q."/>
            <person name="Zembek L."/>
            <person name="Zhong D."/>
            <person name="Zimmer A."/>
            <person name="Zwirko Z."/>
            <person name="Jaffe D.B."/>
            <person name="Alvarez P."/>
            <person name="Brockman W."/>
            <person name="Butler J."/>
            <person name="Chin C."/>
            <person name="Gnerre S."/>
            <person name="Grabherr M."/>
            <person name="Kleber M."/>
            <person name="Mauceli E."/>
            <person name="MacCallum I."/>
        </authorList>
    </citation>
    <scope>NUCLEOTIDE SEQUENCE [LARGE SCALE GENOMIC DNA]</scope>
    <source>
        <strain evidence="5">Tucson 15287-2541.00</strain>
    </source>
</reference>
<keyword evidence="5" id="KW-1185">Reference proteome</keyword>
<keyword evidence="3" id="KW-0732">Signal</keyword>
<evidence type="ECO:0000313" key="5">
    <source>
        <dbReference type="Proteomes" id="UP000001070"/>
    </source>
</evidence>
<evidence type="ECO:0000256" key="1">
    <source>
        <dbReference type="SAM" id="Coils"/>
    </source>
</evidence>
<accession>B4K1N1</accession>
<proteinExistence type="predicted"/>
<dbReference type="Proteomes" id="UP000001070">
    <property type="component" value="Unassembled WGS sequence"/>
</dbReference>
<keyword evidence="1" id="KW-0175">Coiled coil</keyword>
<sequence length="1031" mass="118343">MIFLQLWWTLMVLTGSSTAEGGSQAGSVQLSKFHYSVNEARDQLHELQSNYDQVQADELYRPRRNSIDDLLASFAQATDKERNDKDEDQSLQQAADDWFRDLNAGMEQRVNADAEPSAAAVKHLRAAGKSQATNNGLASEQTEVAKVKKKYKDMSEEHLPLYVLPEKQPYETVKGGATELDIKLKHVQQQLHNQEQQQHMLQQQREEKKDFRTSKERERERESQLPQYGDNPVPDGVYEQTLARLQFSRNNANNLSHEANYKLSKIEQEAAEARSKSRYPAGLRKRSSTSGFNPMNEIKLKTSNRLMRKGMGPSLPSNALTDTMRAHYVDDLIMRRERKMQRQKEQQEQLHGNEKNAMLQPYDTLDSPDASSMSSSSSNVNLYDTPQSYDYRLPHIDQFHALSQRVLPHMRDYAHANARLKMERDRERFKRHPEQLKQSDTIKEKCENVMESEKAVSKLPEAEDLMAKLAAKDSPVVKEKPSHELEMASNVKAGPELNSAQPAAPVKADTAEQSKAEIKLITDDKKQLEVNLNQHNIQNTDQRPLNEGKSQLEAKPVAQLTAKNQNVDLQPTNKNGKLKRNDKAFRSVLCKSHPDAVVKLLANKISQHANDKDRDKRHAKRWSWQRVHRQKVGHNGNMANEVVHHKRRSKRSVEQPVVQVVLHLDGQSKLDSVSKPDLKTAPVQTVVESGVQLMVKSQEQSQDALVDETDEDLDSDERYSRQARERSETNDKRSQKGKKHPAGSTKKTETTKVPKGQTTKSTATTGSCTTSNHTSTHHTELEENYSEDFEKLVSGRLSKDIVHAVFEMVTNDPSLDTLYSVLSRNRKCTYKRPPIFYQIRNDKSEKQLQQTEEMVRRTMESISDIIDKQMQQRNCIPLRPDLVEFYNMIMRSNAQQQKSREKRESNLRLLVDHNKKQRILKPANIEQKSRIVKKLLRQYEKLPVKEQLHAAGMRDELLMDLIYLRKMVDSLERSQRKAQLQSVLDKTSNSESIDADKQMNLDYSPRFLKLLKAAEIYKEVGEQQAKTYIGL</sequence>
<name>B4K1N1_DROGR</name>
<gene>
    <name evidence="4" type="primary">Dgri\GH23750</name>
    <name evidence="4" type="ORF">Dgri_GH23750</name>
</gene>
<dbReference type="eggNOG" id="ENOG502QPW5">
    <property type="taxonomic scope" value="Eukaryota"/>
</dbReference>
<feature type="compositionally biased region" description="Basic and acidic residues" evidence="2">
    <location>
        <begin position="204"/>
        <end position="223"/>
    </location>
</feature>
<dbReference type="STRING" id="7222.B4K1N1"/>
<feature type="signal peptide" evidence="3">
    <location>
        <begin position="1"/>
        <end position="19"/>
    </location>
</feature>
<evidence type="ECO:0000313" key="4">
    <source>
        <dbReference type="EMBL" id="EDW04552.1"/>
    </source>
</evidence>
<evidence type="ECO:0000256" key="3">
    <source>
        <dbReference type="SAM" id="SignalP"/>
    </source>
</evidence>
<feature type="chain" id="PRO_5002813213" evidence="3">
    <location>
        <begin position="20"/>
        <end position="1031"/>
    </location>
</feature>
<dbReference type="EMBL" id="CH917583">
    <property type="protein sequence ID" value="EDW04552.1"/>
    <property type="molecule type" value="Genomic_DNA"/>
</dbReference>
<organism evidence="5">
    <name type="scientific">Drosophila grimshawi</name>
    <name type="common">Hawaiian fruit fly</name>
    <name type="synonym">Idiomyia grimshawi</name>
    <dbReference type="NCBI Taxonomy" id="7222"/>
    <lineage>
        <taxon>Eukaryota</taxon>
        <taxon>Metazoa</taxon>
        <taxon>Ecdysozoa</taxon>
        <taxon>Arthropoda</taxon>
        <taxon>Hexapoda</taxon>
        <taxon>Insecta</taxon>
        <taxon>Pterygota</taxon>
        <taxon>Neoptera</taxon>
        <taxon>Endopterygota</taxon>
        <taxon>Diptera</taxon>
        <taxon>Brachycera</taxon>
        <taxon>Muscomorpha</taxon>
        <taxon>Ephydroidea</taxon>
        <taxon>Drosophilidae</taxon>
        <taxon>Drosophila</taxon>
        <taxon>Hawaiian Drosophila</taxon>
    </lineage>
</organism>
<dbReference type="InParanoid" id="B4K1N1"/>
<feature type="region of interest" description="Disordered" evidence="2">
    <location>
        <begin position="339"/>
        <end position="359"/>
    </location>
</feature>
<dbReference type="HOGENOM" id="CLU_002585_0_0_1"/>